<reference evidence="4 5" key="1">
    <citation type="submission" date="2018-01" db="EMBL/GenBank/DDBJ databases">
        <title>Draft genome sequences of clinical isolates and type strains of oral Veillonella including Veillonella infantum sp., nov.</title>
        <authorList>
            <person name="Mashima I."/>
            <person name="Liao Y.-C."/>
            <person name="Sabharwal A."/>
            <person name="Haase E.M."/>
            <person name="Nakazawa F."/>
            <person name="Scannapieco F.A."/>
        </authorList>
    </citation>
    <scope>NUCLEOTIDE SEQUENCE [LARGE SCALE GENOMIC DNA]</scope>
    <source>
        <strain evidence="4 5">JCM 15642</strain>
    </source>
</reference>
<sequence length="420" mass="47838">MKNSYKGEQTMNSKRGIIRSLVCTTLACSFATCALAADKDNGENVQSSWMDRTDIGVAVQSTQKDNYHEYKINPTPYRNTDSAITRSEHSSTQEMKKAQYFIETIQPIKYYGEHAKSVLFIQGRIDGNGGEKISSDAYWNGGESSYIGDDPKYKAAARLAQQPSYLDKGETVQHDSLGIVGSIGAGYRRLSKNEHAYMGINTFYDYAFRDKLSRVGIGLEYVAGLNKISANVYHGLSEKKTKPYYFENSLVIVPRADEFHYPEDGHPNGFTKIRYAYENVLDGYNVRYTRDYKNARWISTYVDGYHWKTKSLREHPVDMFYLNQHKWKSISGLKLGATLNITPHISIDLGFNKNNISSGEPYVSVMYTLGKSKYAYLGGKHSENTVSTARSKMLDKVKRHDMVVESYSEYNYRDTPWDHL</sequence>
<dbReference type="InterPro" id="IPR038177">
    <property type="entry name" value="IAT_beta_sf"/>
</dbReference>
<dbReference type="Pfam" id="PF11924">
    <property type="entry name" value="IAT_beta"/>
    <property type="match status" value="1"/>
</dbReference>
<protein>
    <recommendedName>
        <fullName evidence="3">Inverse autotransporter beta-domain domain-containing protein</fullName>
    </recommendedName>
</protein>
<name>A0ABX5BY95_9FIRM</name>
<evidence type="ECO:0000256" key="1">
    <source>
        <dbReference type="SAM" id="MobiDB-lite"/>
    </source>
</evidence>
<accession>A0ABX5BY95</accession>
<proteinExistence type="predicted"/>
<dbReference type="Proteomes" id="UP000238774">
    <property type="component" value="Unassembled WGS sequence"/>
</dbReference>
<keyword evidence="5" id="KW-1185">Reference proteome</keyword>
<feature type="signal peptide" evidence="2">
    <location>
        <begin position="1"/>
        <end position="36"/>
    </location>
</feature>
<feature type="compositionally biased region" description="Polar residues" evidence="1">
    <location>
        <begin position="76"/>
        <end position="85"/>
    </location>
</feature>
<evidence type="ECO:0000256" key="2">
    <source>
        <dbReference type="SAM" id="SignalP"/>
    </source>
</evidence>
<comment type="caution">
    <text evidence="4">The sequence shown here is derived from an EMBL/GenBank/DDBJ whole genome shotgun (WGS) entry which is preliminary data.</text>
</comment>
<organism evidence="4 5">
    <name type="scientific">Veillonella rogosae JCM 15642</name>
    <dbReference type="NCBI Taxonomy" id="1298595"/>
    <lineage>
        <taxon>Bacteria</taxon>
        <taxon>Bacillati</taxon>
        <taxon>Bacillota</taxon>
        <taxon>Negativicutes</taxon>
        <taxon>Veillonellales</taxon>
        <taxon>Veillonellaceae</taxon>
        <taxon>Veillonella</taxon>
    </lineage>
</organism>
<feature type="chain" id="PRO_5047309149" description="Inverse autotransporter beta-domain domain-containing protein" evidence="2">
    <location>
        <begin position="37"/>
        <end position="420"/>
    </location>
</feature>
<dbReference type="EMBL" id="PPCX01000008">
    <property type="protein sequence ID" value="PQL12825.1"/>
    <property type="molecule type" value="Genomic_DNA"/>
</dbReference>
<dbReference type="InterPro" id="IPR024519">
    <property type="entry name" value="IAT_beta"/>
</dbReference>
<evidence type="ECO:0000313" key="5">
    <source>
        <dbReference type="Proteomes" id="UP000238774"/>
    </source>
</evidence>
<keyword evidence="2" id="KW-0732">Signal</keyword>
<evidence type="ECO:0000313" key="4">
    <source>
        <dbReference type="EMBL" id="PQL12825.1"/>
    </source>
</evidence>
<feature type="domain" description="Inverse autotransporter beta-domain" evidence="3">
    <location>
        <begin position="178"/>
        <end position="400"/>
    </location>
</feature>
<evidence type="ECO:0000259" key="3">
    <source>
        <dbReference type="Pfam" id="PF11924"/>
    </source>
</evidence>
<gene>
    <name evidence="4" type="ORF">VRHSUH09_04195</name>
</gene>
<dbReference type="Gene3D" id="2.40.160.160">
    <property type="entry name" value="Inverse autotransporter, beta-domain"/>
    <property type="match status" value="1"/>
</dbReference>
<feature type="region of interest" description="Disordered" evidence="1">
    <location>
        <begin position="70"/>
        <end position="90"/>
    </location>
</feature>